<protein>
    <submittedName>
        <fullName evidence="3">Glycosyltransferase involved in cell wall bisynthesis</fullName>
    </submittedName>
</protein>
<evidence type="ECO:0000259" key="2">
    <source>
        <dbReference type="Pfam" id="PF13439"/>
    </source>
</evidence>
<dbReference type="CDD" id="cd03801">
    <property type="entry name" value="GT4_PimA-like"/>
    <property type="match status" value="1"/>
</dbReference>
<organism evidence="3 4">
    <name type="scientific">Belliella buryatensis</name>
    <dbReference type="NCBI Taxonomy" id="1500549"/>
    <lineage>
        <taxon>Bacteria</taxon>
        <taxon>Pseudomonadati</taxon>
        <taxon>Bacteroidota</taxon>
        <taxon>Cytophagia</taxon>
        <taxon>Cytophagales</taxon>
        <taxon>Cyclobacteriaceae</taxon>
        <taxon>Belliella</taxon>
    </lineage>
</organism>
<dbReference type="SUPFAM" id="SSF53756">
    <property type="entry name" value="UDP-Glycosyltransferase/glycogen phosphorylase"/>
    <property type="match status" value="1"/>
</dbReference>
<keyword evidence="4" id="KW-1185">Reference proteome</keyword>
<dbReference type="Gene3D" id="3.40.50.2000">
    <property type="entry name" value="Glycogen Phosphorylase B"/>
    <property type="match status" value="2"/>
</dbReference>
<dbReference type="GO" id="GO:0016757">
    <property type="term" value="F:glycosyltransferase activity"/>
    <property type="evidence" value="ECO:0007669"/>
    <property type="project" value="InterPro"/>
</dbReference>
<gene>
    <name evidence="3" type="ORF">SAMN06295967_105234</name>
</gene>
<feature type="domain" description="Glycosyltransferase subfamily 4-like N-terminal" evidence="2">
    <location>
        <begin position="59"/>
        <end position="167"/>
    </location>
</feature>
<evidence type="ECO:0000313" key="3">
    <source>
        <dbReference type="EMBL" id="SNS23677.1"/>
    </source>
</evidence>
<dbReference type="RefSeq" id="WP_089239439.1">
    <property type="nucleotide sequence ID" value="NZ_FZOK01000005.1"/>
</dbReference>
<keyword evidence="3" id="KW-0808">Transferase</keyword>
<dbReference type="PANTHER" id="PTHR12526:SF630">
    <property type="entry name" value="GLYCOSYLTRANSFERASE"/>
    <property type="match status" value="1"/>
</dbReference>
<dbReference type="OrthoDB" id="9792322at2"/>
<evidence type="ECO:0000313" key="4">
    <source>
        <dbReference type="Proteomes" id="UP000198480"/>
    </source>
</evidence>
<dbReference type="Pfam" id="PF00534">
    <property type="entry name" value="Glycos_transf_1"/>
    <property type="match status" value="1"/>
</dbReference>
<dbReference type="AlphaFoldDB" id="A0A239CUB8"/>
<dbReference type="Pfam" id="PF13439">
    <property type="entry name" value="Glyco_transf_4"/>
    <property type="match status" value="1"/>
</dbReference>
<dbReference type="InterPro" id="IPR001296">
    <property type="entry name" value="Glyco_trans_1"/>
</dbReference>
<feature type="domain" description="Glycosyl transferase family 1" evidence="1">
    <location>
        <begin position="185"/>
        <end position="344"/>
    </location>
</feature>
<dbReference type="InterPro" id="IPR028098">
    <property type="entry name" value="Glyco_trans_4-like_N"/>
</dbReference>
<dbReference type="Proteomes" id="UP000198480">
    <property type="component" value="Unassembled WGS sequence"/>
</dbReference>
<dbReference type="EMBL" id="FZOK01000005">
    <property type="protein sequence ID" value="SNS23677.1"/>
    <property type="molecule type" value="Genomic_DNA"/>
</dbReference>
<dbReference type="PANTHER" id="PTHR12526">
    <property type="entry name" value="GLYCOSYLTRANSFERASE"/>
    <property type="match status" value="1"/>
</dbReference>
<proteinExistence type="predicted"/>
<accession>A0A239CUB8</accession>
<evidence type="ECO:0000259" key="1">
    <source>
        <dbReference type="Pfam" id="PF00534"/>
    </source>
</evidence>
<reference evidence="4" key="1">
    <citation type="submission" date="2017-06" db="EMBL/GenBank/DDBJ databases">
        <authorList>
            <person name="Varghese N."/>
            <person name="Submissions S."/>
        </authorList>
    </citation>
    <scope>NUCLEOTIDE SEQUENCE [LARGE SCALE GENOMIC DNA]</scope>
    <source>
        <strain evidence="4">5C</strain>
    </source>
</reference>
<sequence length="370" mass="41748">MEKINICFTSPSKNAYSETFIQNLKRIIDGKVFHCFGGFFPIESEDGKLKNHYSAPLIVKAFSKLGWIKRPIREIYLESYLKRNKIHAIIANYGQSGAELSNLSKKLNIPLIVHFHGYDASVKDVIERYRDKYLRMFEIAKAIVVVSSEMKDTIIRLGTDEKKVFLIRYAPAEAFMDIIANYQSDQMIAIGRFVEKKAPYLTLLAFKQAQEKCPELKLKLIGEGDLQQVCKDLSLALKIKNIDFAGIQKPEDIVTEMSQSFCFIQHSKTAVSGDKEGTPVAVLEAMSAGLPVISTYHAGIPDVIQDNENGLLVQEGDVDGMAQAIVKLYQDRKLAEQFGINNKEYIKANLLESQYKLAWNSLIQEVVHGK</sequence>
<name>A0A239CUB8_9BACT</name>